<dbReference type="EMBL" id="KX890119">
    <property type="protein sequence ID" value="ARO50005.1"/>
    <property type="molecule type" value="mRNA"/>
</dbReference>
<dbReference type="PANTHER" id="PTHR21066:SF15">
    <property type="entry name" value="GH25962P-RELATED"/>
    <property type="match status" value="1"/>
</dbReference>
<proteinExistence type="evidence at transcript level"/>
<evidence type="ECO:0000259" key="4">
    <source>
        <dbReference type="Pfam" id="PF22651"/>
    </source>
</evidence>
<dbReference type="SUPFAM" id="SSF47565">
    <property type="entry name" value="Insect pheromone/odorant-binding proteins"/>
    <property type="match status" value="1"/>
</dbReference>
<name>A0A1W6R6E4_DAKVI</name>
<dbReference type="GO" id="GO:0005549">
    <property type="term" value="F:odorant binding"/>
    <property type="evidence" value="ECO:0007669"/>
    <property type="project" value="InterPro"/>
</dbReference>
<comment type="similarity">
    <text evidence="2">Belongs to the PBP/GOBP family.</text>
</comment>
<dbReference type="GO" id="GO:0005576">
    <property type="term" value="C:extracellular region"/>
    <property type="evidence" value="ECO:0007669"/>
    <property type="project" value="UniProtKB-SubCell"/>
</dbReference>
<organism evidence="5">
    <name type="scientific">Daktulosphaira vitifoliae</name>
    <name type="common">Grape phylloxera</name>
    <name type="synonym">Viteus vitifoliae</name>
    <dbReference type="NCBI Taxonomy" id="58002"/>
    <lineage>
        <taxon>Eukaryota</taxon>
        <taxon>Metazoa</taxon>
        <taxon>Ecdysozoa</taxon>
        <taxon>Arthropoda</taxon>
        <taxon>Hexapoda</taxon>
        <taxon>Insecta</taxon>
        <taxon>Pterygota</taxon>
        <taxon>Neoptera</taxon>
        <taxon>Paraneoptera</taxon>
        <taxon>Hemiptera</taxon>
        <taxon>Sternorrhyncha</taxon>
        <taxon>Aphidomorpha</taxon>
        <taxon>Phylloxeroidea</taxon>
        <taxon>Phylloxeridae</taxon>
        <taxon>Daktulosphaira</taxon>
    </lineage>
</organism>
<comment type="subcellular location">
    <subcellularLocation>
        <location evidence="1">Secreted</location>
    </subcellularLocation>
</comment>
<dbReference type="OrthoDB" id="7730192at2759"/>
<dbReference type="Gene3D" id="1.10.238.270">
    <property type="match status" value="1"/>
</dbReference>
<feature type="domain" description="OBP47-like" evidence="4">
    <location>
        <begin position="49"/>
        <end position="149"/>
    </location>
</feature>
<evidence type="ECO:0000313" key="5">
    <source>
        <dbReference type="EMBL" id="ARO50005.1"/>
    </source>
</evidence>
<dbReference type="InterPro" id="IPR054577">
    <property type="entry name" value="OBP47-like_dom"/>
</dbReference>
<protein>
    <submittedName>
        <fullName evidence="5">Odorant binding protein 6</fullName>
    </submittedName>
</protein>
<keyword evidence="3" id="KW-0964">Secreted</keyword>
<evidence type="ECO:0000256" key="1">
    <source>
        <dbReference type="ARBA" id="ARBA00004613"/>
    </source>
</evidence>
<reference evidence="5" key="2">
    <citation type="journal article" date="2017" name="J. Econ. Entomol.">
        <title>Identification and Expression Profiling of Odorant-Binding Proteins and Chemosensory Proteins of Daktulosphaira vitifoliae (Hemiptera: Phylloxeridae).</title>
        <authorList>
            <person name="Zhao J.J."/>
            <person name="Zhang Y."/>
            <person name="Fan D.S."/>
            <person name="Feng J.N."/>
        </authorList>
    </citation>
    <scope>NUCLEOTIDE SEQUENCE</scope>
</reference>
<sequence>MPECCSIPNILANTDKAWDTCIEKRNNTMDKPHPLPPDHKENGKGHGPPCLFQCVFINSGLADQDGKLDEQKVSSKISEVLKGDPKWGSFEWQQSLNKCFSEIKNLKEEQNNHMMDTPSGRLMKCFLRDLYLNCPYNAWVESSECTSQKSLVQNCPMLPPPVLKHGPPKKN</sequence>
<reference evidence="5" key="1">
    <citation type="submission" date="2016-09" db="EMBL/GenBank/DDBJ databases">
        <authorList>
            <person name="Capua I."/>
            <person name="De Benedictis P."/>
            <person name="Joannis T."/>
            <person name="Lombin L.H."/>
            <person name="Cattoli G."/>
        </authorList>
    </citation>
    <scope>NUCLEOTIDE SEQUENCE</scope>
</reference>
<dbReference type="PANTHER" id="PTHR21066">
    <property type="entry name" value="ODORANT-BINDING PROTEIN 59A-RELATED"/>
    <property type="match status" value="1"/>
</dbReference>
<accession>A0A1W6R6E4</accession>
<evidence type="ECO:0000256" key="2">
    <source>
        <dbReference type="ARBA" id="ARBA00008098"/>
    </source>
</evidence>
<dbReference type="Pfam" id="PF22651">
    <property type="entry name" value="OBP47_like"/>
    <property type="match status" value="1"/>
</dbReference>
<dbReference type="AlphaFoldDB" id="A0A1W6R6E4"/>
<dbReference type="InterPro" id="IPR052295">
    <property type="entry name" value="Odorant-binding_protein"/>
</dbReference>
<evidence type="ECO:0000256" key="3">
    <source>
        <dbReference type="ARBA" id="ARBA00022525"/>
    </source>
</evidence>
<dbReference type="InterPro" id="IPR036728">
    <property type="entry name" value="PBP_GOBP_sf"/>
</dbReference>